<feature type="transmembrane region" description="Helical" evidence="1">
    <location>
        <begin position="319"/>
        <end position="338"/>
    </location>
</feature>
<keyword evidence="3" id="KW-1185">Reference proteome</keyword>
<organism evidence="2 3">
    <name type="scientific">Triparma columacea</name>
    <dbReference type="NCBI Taxonomy" id="722753"/>
    <lineage>
        <taxon>Eukaryota</taxon>
        <taxon>Sar</taxon>
        <taxon>Stramenopiles</taxon>
        <taxon>Ochrophyta</taxon>
        <taxon>Bolidophyceae</taxon>
        <taxon>Parmales</taxon>
        <taxon>Triparmaceae</taxon>
        <taxon>Triparma</taxon>
    </lineage>
</organism>
<keyword evidence="1" id="KW-0812">Transmembrane</keyword>
<dbReference type="AlphaFoldDB" id="A0A9W7G0V8"/>
<evidence type="ECO:0000313" key="3">
    <source>
        <dbReference type="Proteomes" id="UP001165065"/>
    </source>
</evidence>
<protein>
    <submittedName>
        <fullName evidence="2">Uncharacterized protein</fullName>
    </submittedName>
</protein>
<dbReference type="EMBL" id="BRYA01000655">
    <property type="protein sequence ID" value="GMI28040.1"/>
    <property type="molecule type" value="Genomic_DNA"/>
</dbReference>
<dbReference type="Proteomes" id="UP001165065">
    <property type="component" value="Unassembled WGS sequence"/>
</dbReference>
<keyword evidence="1" id="KW-0472">Membrane</keyword>
<sequence length="387" mass="43008">MHNPTPATPAGSDPRAHVNLDSLTCPELLMHYFRGFFRAFDFITVDLRANAEGTVRNRQKSSLGGILTVISVCLTVYYTIEVISALDFSEKSVTTLETNGVLTRSFTIGCQSSTGCLFHAKYGIDADENAAETSSWFITNQEGTVRVGGDGEDFEYESASTKAGTLPGNTRWASRCINLGSGDELTIDNFAVFTNPNLSSVNVWWDFNAEPLGPYIPARASKQGRNVGLYQGLQRMTYTKVKDEVNDEVSFMWSNQVGAAIPTTSTNGGCNSKIAEISSSDPEIVTVQLFMMDDWYKVVTTFESPLWSLAGEVGGAMDLIIYAVTFIIFIWWFCYARVIRRNEMLRKLDTRTPTRESSGGEWRTRDQGRVEMREAKDVEITVLSHTL</sequence>
<accession>A0A9W7G0V8</accession>
<reference evidence="3" key="1">
    <citation type="journal article" date="2023" name="Commun. Biol.">
        <title>Genome analysis of Parmales, the sister group of diatoms, reveals the evolutionary specialization of diatoms from phago-mixotrophs to photoautotrophs.</title>
        <authorList>
            <person name="Ban H."/>
            <person name="Sato S."/>
            <person name="Yoshikawa S."/>
            <person name="Yamada K."/>
            <person name="Nakamura Y."/>
            <person name="Ichinomiya M."/>
            <person name="Sato N."/>
            <person name="Blanc-Mathieu R."/>
            <person name="Endo H."/>
            <person name="Kuwata A."/>
            <person name="Ogata H."/>
        </authorList>
    </citation>
    <scope>NUCLEOTIDE SEQUENCE [LARGE SCALE GENOMIC DNA]</scope>
</reference>
<evidence type="ECO:0000313" key="2">
    <source>
        <dbReference type="EMBL" id="GMI28040.1"/>
    </source>
</evidence>
<evidence type="ECO:0000256" key="1">
    <source>
        <dbReference type="SAM" id="Phobius"/>
    </source>
</evidence>
<gene>
    <name evidence="2" type="ORF">TrCOL_g8153</name>
</gene>
<feature type="transmembrane region" description="Helical" evidence="1">
    <location>
        <begin position="63"/>
        <end position="80"/>
    </location>
</feature>
<name>A0A9W7G0V8_9STRA</name>
<dbReference type="OrthoDB" id="10353673at2759"/>
<comment type="caution">
    <text evidence="2">The sequence shown here is derived from an EMBL/GenBank/DDBJ whole genome shotgun (WGS) entry which is preliminary data.</text>
</comment>
<proteinExistence type="predicted"/>
<keyword evidence="1" id="KW-1133">Transmembrane helix</keyword>